<feature type="transmembrane region" description="Helical" evidence="3">
    <location>
        <begin position="56"/>
        <end position="76"/>
    </location>
</feature>
<gene>
    <name evidence="4" type="ORF">F9K24_13935</name>
</gene>
<evidence type="ECO:0000256" key="3">
    <source>
        <dbReference type="SAM" id="Phobius"/>
    </source>
</evidence>
<feature type="transmembrane region" description="Helical" evidence="3">
    <location>
        <begin position="175"/>
        <end position="195"/>
    </location>
</feature>
<dbReference type="Proteomes" id="UP000460298">
    <property type="component" value="Unassembled WGS sequence"/>
</dbReference>
<keyword evidence="2" id="KW-0813">Transport</keyword>
<comment type="caution">
    <text evidence="4">The sequence shown here is derived from an EMBL/GenBank/DDBJ whole genome shotgun (WGS) entry which is preliminary data.</text>
</comment>
<dbReference type="AlphaFoldDB" id="A0A833GZX0"/>
<reference evidence="4 5" key="1">
    <citation type="submission" date="2019-10" db="EMBL/GenBank/DDBJ databases">
        <title>Extracellular Electron Transfer in a Candidatus Methanoperedens spp. Enrichment Culture.</title>
        <authorList>
            <person name="Berger S."/>
            <person name="Rangel Shaw D."/>
            <person name="Berben T."/>
            <person name="In 'T Zandt M."/>
            <person name="Frank J."/>
            <person name="Reimann J."/>
            <person name="Jetten M.S.M."/>
            <person name="Welte C.U."/>
        </authorList>
    </citation>
    <scope>NUCLEOTIDE SEQUENCE [LARGE SCALE GENOMIC DNA]</scope>
    <source>
        <strain evidence="4">SB12</strain>
    </source>
</reference>
<evidence type="ECO:0000256" key="2">
    <source>
        <dbReference type="ARBA" id="ARBA00022448"/>
    </source>
</evidence>
<feature type="transmembrane region" description="Helical" evidence="3">
    <location>
        <begin position="97"/>
        <end position="121"/>
    </location>
</feature>
<protein>
    <recommendedName>
        <fullName evidence="6">ABC-2 type transporter</fullName>
    </recommendedName>
</protein>
<dbReference type="EMBL" id="WBUI01000014">
    <property type="protein sequence ID" value="KAB2931336.1"/>
    <property type="molecule type" value="Genomic_DNA"/>
</dbReference>
<feature type="transmembrane region" description="Helical" evidence="3">
    <location>
        <begin position="218"/>
        <end position="238"/>
    </location>
</feature>
<evidence type="ECO:0000313" key="5">
    <source>
        <dbReference type="Proteomes" id="UP000460298"/>
    </source>
</evidence>
<proteinExistence type="inferred from homology"/>
<evidence type="ECO:0000313" key="4">
    <source>
        <dbReference type="EMBL" id="KAB2931336.1"/>
    </source>
</evidence>
<feature type="transmembrane region" description="Helical" evidence="3">
    <location>
        <begin position="20"/>
        <end position="44"/>
    </location>
</feature>
<keyword evidence="3" id="KW-0472">Membrane</keyword>
<sequence length="248" mass="27495">MPSRITTLLALIRRDYAVQYAGMGLGLAWLFINYGMQIGVFYLVIGRGLYADQDDYAARLLSGMALWIPLSEMLMRSGSILSENRVLVRRTNTGRELFVWIPVVQAMFHYLLLSIPLFLILSLSGGSLPPRSALLSLPGVLFGGWAALLIVSPWALILARLAVILRDLTPLLRPLLQILFWLTPIAYLPASWSHWNPLTYLLALHGSLFAGLPIPESGALSFAIALLITLMAAVISSFRLNRIVEDHL</sequence>
<evidence type="ECO:0000256" key="1">
    <source>
        <dbReference type="ARBA" id="ARBA00007783"/>
    </source>
</evidence>
<name>A0A833GZX0_9LEPT</name>
<keyword evidence="3" id="KW-1133">Transmembrane helix</keyword>
<keyword evidence="3" id="KW-0812">Transmembrane</keyword>
<comment type="similarity">
    <text evidence="1">Belongs to the ABC-2 integral membrane protein family.</text>
</comment>
<evidence type="ECO:0008006" key="6">
    <source>
        <dbReference type="Google" id="ProtNLM"/>
    </source>
</evidence>
<accession>A0A833GZX0</accession>
<dbReference type="PANTHER" id="PTHR30413">
    <property type="entry name" value="INNER MEMBRANE TRANSPORT PERMEASE"/>
    <property type="match status" value="1"/>
</dbReference>
<feature type="transmembrane region" description="Helical" evidence="3">
    <location>
        <begin position="141"/>
        <end position="163"/>
    </location>
</feature>
<dbReference type="GO" id="GO:0015920">
    <property type="term" value="P:lipopolysaccharide transport"/>
    <property type="evidence" value="ECO:0007669"/>
    <property type="project" value="TreeGrafter"/>
</dbReference>
<organism evidence="4 5">
    <name type="scientific">Leptonema illini</name>
    <dbReference type="NCBI Taxonomy" id="183"/>
    <lineage>
        <taxon>Bacteria</taxon>
        <taxon>Pseudomonadati</taxon>
        <taxon>Spirochaetota</taxon>
        <taxon>Spirochaetia</taxon>
        <taxon>Leptospirales</taxon>
        <taxon>Leptospiraceae</taxon>
        <taxon>Leptonema</taxon>
    </lineage>
</organism>
<dbReference type="PANTHER" id="PTHR30413:SF10">
    <property type="entry name" value="CAPSULE POLYSACCHARIDE EXPORT INNER-MEMBRANE PROTEIN CTRC"/>
    <property type="match status" value="1"/>
</dbReference>